<evidence type="ECO:0000313" key="8">
    <source>
        <dbReference type="EMBL" id="RII43841.1"/>
    </source>
</evidence>
<evidence type="ECO:0000259" key="7">
    <source>
        <dbReference type="Pfam" id="PF05140"/>
    </source>
</evidence>
<evidence type="ECO:0000256" key="1">
    <source>
        <dbReference type="ARBA" id="ARBA00004141"/>
    </source>
</evidence>
<dbReference type="Pfam" id="PF05140">
    <property type="entry name" value="ResB"/>
    <property type="match status" value="1"/>
</dbReference>
<evidence type="ECO:0000313" key="9">
    <source>
        <dbReference type="Proteomes" id="UP000265419"/>
    </source>
</evidence>
<dbReference type="Proteomes" id="UP000265419">
    <property type="component" value="Unassembled WGS sequence"/>
</dbReference>
<comment type="caution">
    <text evidence="8">The sequence shown here is derived from an EMBL/GenBank/DDBJ whole genome shotgun (WGS) entry which is preliminary data.</text>
</comment>
<gene>
    <name evidence="8" type="ORF">DWB68_00575</name>
</gene>
<keyword evidence="9" id="KW-1185">Reference proteome</keyword>
<organism evidence="8 9">
    <name type="scientific">Galactobacter valiniphilus</name>
    <dbReference type="NCBI Taxonomy" id="2676122"/>
    <lineage>
        <taxon>Bacteria</taxon>
        <taxon>Bacillati</taxon>
        <taxon>Actinomycetota</taxon>
        <taxon>Actinomycetes</taxon>
        <taxon>Micrococcales</taxon>
        <taxon>Micrococcaceae</taxon>
        <taxon>Galactobacter</taxon>
    </lineage>
</organism>
<dbReference type="PANTHER" id="PTHR31566">
    <property type="entry name" value="CYTOCHROME C BIOGENESIS PROTEIN CCS1, CHLOROPLASTIC"/>
    <property type="match status" value="1"/>
</dbReference>
<dbReference type="InterPro" id="IPR023494">
    <property type="entry name" value="Cyt_c_bgen_Ccs1/CcsB/ResB"/>
</dbReference>
<evidence type="ECO:0000256" key="2">
    <source>
        <dbReference type="ARBA" id="ARBA00022692"/>
    </source>
</evidence>
<reference evidence="8 9" key="1">
    <citation type="submission" date="2018-07" db="EMBL/GenBank/DDBJ databases">
        <title>Arthrobacter sp. nov., isolated from raw cow's milk with high bacterial count.</title>
        <authorList>
            <person name="Hahne J."/>
            <person name="Isele D."/>
            <person name="Lipski A."/>
        </authorList>
    </citation>
    <scope>NUCLEOTIDE SEQUENCE [LARGE SCALE GENOMIC DNA]</scope>
    <source>
        <strain evidence="8 9">JZ R-35</strain>
    </source>
</reference>
<accession>A0A399JE51</accession>
<sequence length="538" mass="59314">MVRWAWTQLTTMKTALFLLLLLAVAAVPGSLFPQRSQSPEKVVQYLKDNPFWGNVLDKMQFFDVFTSAWFSAIYLLLFISLVGCVMPRTKQHWQASKRPPARTPARFNRLPESGALALPADAPSDEEVIKRLNKILKTRRYRVQSRAAQGKVGASVGAERGYSREWGNLLFHYSLVGVLISVAVGGMFGYSGQRILVEGEGFTNTLVSYDQFSPGNRFNAETLAPFSVQLNKFSIEFNRQERTDGKYGTPVDYTAEVTVKDGPGSEVREDTIKVNHPLRVAGADVYLVGNGYAPVVTVKDSKGKVAYQGPVVAVPQDGTYMSLMVLKVPDTSDGEQLAFQGFLLPTTMYNAQGVAYSADPDANEPTLQLNSYYGDLGLDDGTPQNVYVLDTKKLKELNNRKLDVGGIVLGNSEKTHTYELPDGKGTISFDGLKRYIGIEIHRDPGKAWVGTFAVLAVLGLAISLFVPRRRVWFKLADNTSGTEGGGRMIEYGLLARGEDPRLAAEAKALRDILKKEFPGLTQVEVTSTITTTQRTLRD</sequence>
<keyword evidence="4 6" id="KW-1133">Transmembrane helix</keyword>
<dbReference type="GO" id="GO:0017004">
    <property type="term" value="P:cytochrome complex assembly"/>
    <property type="evidence" value="ECO:0007669"/>
    <property type="project" value="UniProtKB-KW"/>
</dbReference>
<evidence type="ECO:0000256" key="4">
    <source>
        <dbReference type="ARBA" id="ARBA00022989"/>
    </source>
</evidence>
<dbReference type="GO" id="GO:0016020">
    <property type="term" value="C:membrane"/>
    <property type="evidence" value="ECO:0007669"/>
    <property type="project" value="UniProtKB-SubCell"/>
</dbReference>
<evidence type="ECO:0000256" key="6">
    <source>
        <dbReference type="SAM" id="Phobius"/>
    </source>
</evidence>
<feature type="transmembrane region" description="Helical" evidence="6">
    <location>
        <begin position="68"/>
        <end position="87"/>
    </location>
</feature>
<keyword evidence="3" id="KW-0201">Cytochrome c-type biogenesis</keyword>
<comment type="subcellular location">
    <subcellularLocation>
        <location evidence="1">Membrane</location>
        <topology evidence="1">Multi-pass membrane protein</topology>
    </subcellularLocation>
</comment>
<keyword evidence="2 6" id="KW-0812">Transmembrane</keyword>
<keyword evidence="5 6" id="KW-0472">Membrane</keyword>
<dbReference type="AlphaFoldDB" id="A0A399JE51"/>
<name>A0A399JE51_9MICC</name>
<feature type="transmembrane region" description="Helical" evidence="6">
    <location>
        <begin position="447"/>
        <end position="466"/>
    </location>
</feature>
<feature type="domain" description="ResB-like" evidence="7">
    <location>
        <begin position="12"/>
        <end position="505"/>
    </location>
</feature>
<dbReference type="PANTHER" id="PTHR31566:SF0">
    <property type="entry name" value="CYTOCHROME C BIOGENESIS PROTEIN CCS1, CHLOROPLASTIC"/>
    <property type="match status" value="1"/>
</dbReference>
<proteinExistence type="predicted"/>
<dbReference type="InterPro" id="IPR007816">
    <property type="entry name" value="ResB-like_domain"/>
</dbReference>
<protein>
    <submittedName>
        <fullName evidence="8">Cytochrome c biogenesis protein ResB</fullName>
    </submittedName>
</protein>
<evidence type="ECO:0000256" key="3">
    <source>
        <dbReference type="ARBA" id="ARBA00022748"/>
    </source>
</evidence>
<dbReference type="EMBL" id="QQXK01000001">
    <property type="protein sequence ID" value="RII43841.1"/>
    <property type="molecule type" value="Genomic_DNA"/>
</dbReference>
<evidence type="ECO:0000256" key="5">
    <source>
        <dbReference type="ARBA" id="ARBA00023136"/>
    </source>
</evidence>
<feature type="transmembrane region" description="Helical" evidence="6">
    <location>
        <begin position="170"/>
        <end position="190"/>
    </location>
</feature>